<reference evidence="2" key="1">
    <citation type="journal article" date="2019" name="Int. J. Syst. Evol. Microbiol.">
        <title>The Global Catalogue of Microorganisms (GCM) 10K type strain sequencing project: providing services to taxonomists for standard genome sequencing and annotation.</title>
        <authorList>
            <consortium name="The Broad Institute Genomics Platform"/>
            <consortium name="The Broad Institute Genome Sequencing Center for Infectious Disease"/>
            <person name="Wu L."/>
            <person name="Ma J."/>
        </authorList>
    </citation>
    <scope>NUCLEOTIDE SEQUENCE [LARGE SCALE GENOMIC DNA]</scope>
    <source>
        <strain evidence="2">YIM 94188</strain>
    </source>
</reference>
<gene>
    <name evidence="1" type="ORF">ACFPQB_18895</name>
</gene>
<organism evidence="1 2">
    <name type="scientific">Nocardioides vastitatis</name>
    <dbReference type="NCBI Taxonomy" id="2568655"/>
    <lineage>
        <taxon>Bacteria</taxon>
        <taxon>Bacillati</taxon>
        <taxon>Actinomycetota</taxon>
        <taxon>Actinomycetes</taxon>
        <taxon>Propionibacteriales</taxon>
        <taxon>Nocardioidaceae</taxon>
        <taxon>Nocardioides</taxon>
    </lineage>
</organism>
<dbReference type="RefSeq" id="WP_240769514.1">
    <property type="nucleotide sequence ID" value="NZ_JBHSNS010000012.1"/>
</dbReference>
<sequence length="41" mass="4290">MTSILEQRAQIPDIDMVARCICPSAVEAAITPITCSVAAAE</sequence>
<evidence type="ECO:0000313" key="1">
    <source>
        <dbReference type="EMBL" id="MFC5730992.1"/>
    </source>
</evidence>
<dbReference type="Proteomes" id="UP001596072">
    <property type="component" value="Unassembled WGS sequence"/>
</dbReference>
<protein>
    <submittedName>
        <fullName evidence="1">DegT/DnrJ/EryC1/StrS family aminotransferase</fullName>
    </submittedName>
</protein>
<keyword evidence="1" id="KW-0032">Aminotransferase</keyword>
<evidence type="ECO:0000313" key="2">
    <source>
        <dbReference type="Proteomes" id="UP001596072"/>
    </source>
</evidence>
<comment type="caution">
    <text evidence="1">The sequence shown here is derived from an EMBL/GenBank/DDBJ whole genome shotgun (WGS) entry which is preliminary data.</text>
</comment>
<dbReference type="GO" id="GO:0008483">
    <property type="term" value="F:transaminase activity"/>
    <property type="evidence" value="ECO:0007669"/>
    <property type="project" value="UniProtKB-KW"/>
</dbReference>
<keyword evidence="2" id="KW-1185">Reference proteome</keyword>
<keyword evidence="1" id="KW-0808">Transferase</keyword>
<proteinExistence type="predicted"/>
<accession>A0ABW0ZKH3</accession>
<dbReference type="EMBL" id="JBHSNS010000012">
    <property type="protein sequence ID" value="MFC5730992.1"/>
    <property type="molecule type" value="Genomic_DNA"/>
</dbReference>
<name>A0ABW0ZKH3_9ACTN</name>